<dbReference type="GO" id="GO:0004177">
    <property type="term" value="F:aminopeptidase activity"/>
    <property type="evidence" value="ECO:0007669"/>
    <property type="project" value="UniProtKB-KW"/>
</dbReference>
<dbReference type="Pfam" id="PF07676">
    <property type="entry name" value="PD40"/>
    <property type="match status" value="3"/>
</dbReference>
<sequence>MKKPFTEQDLYRYRSIAAIEGAAGGERLLFVVSRALRQADRYESVLWRLDAADGEPAPQALTLPQFNVRSPRLAPDGETVAFLSRRGDGAQVHLLSLTGGEARQLGRSAHTPSSIQDWSPDGGALLVAAGIAWAEDADDDPRRPGKARPRVVNFLPYKSDGGGSRVGERTQLLRIDVASGEERILVGGDFDLVCARYSPDGRRLAYIRGRGGRQRHREDLWLADADGGNARRMTDDLASVQGLAWSPDGRRLAFGGSRTEGDSRSALWLLDVGTGALDCPFGDALEVEGSDFVWHADGRRLALIAARRGLHEIVVADLDRGTLRPLHGGLRHVLGLGRSRDRLAFAAESLRQACELYSVRWDGDDPRRLTALNRRWFGNRRRPRVVKRRFEVPDGRGGLEKIDAWLLRPRQGDGPFPLLVDMHGGPQSVALIDFSQHLYWYLLCSRGWAIVAPNAVGSGSYGAKFAERLRGHWGELDLPQHLAIVDTLQREGVADERIACAGKSYGGFLGAWAIGRSDRFKAAVVSAPVANVESHAGTSDTGYYVTPYAMGGEIGQRRGRYQALSPVEYCIDVQAAVLLLQGEDDQRCPLGQSEELFAHLIRCSQAPARMVVYPGGSHSLASSGKPGHRADYHRRLTAWLDEWTR</sequence>
<dbReference type="AlphaFoldDB" id="A0A3N4V1W7"/>
<gene>
    <name evidence="4" type="ORF">EDC50_2178</name>
</gene>
<dbReference type="RefSeq" id="WP_158635684.1">
    <property type="nucleotide sequence ID" value="NZ_RKQN01000003.1"/>
</dbReference>
<evidence type="ECO:0000259" key="3">
    <source>
        <dbReference type="Pfam" id="PF00326"/>
    </source>
</evidence>
<organism evidence="4 5">
    <name type="scientific">Vulcaniibacterium tengchongense</name>
    <dbReference type="NCBI Taxonomy" id="1273429"/>
    <lineage>
        <taxon>Bacteria</taxon>
        <taxon>Pseudomonadati</taxon>
        <taxon>Pseudomonadota</taxon>
        <taxon>Gammaproteobacteria</taxon>
        <taxon>Lysobacterales</taxon>
        <taxon>Lysobacteraceae</taxon>
        <taxon>Vulcaniibacterium</taxon>
    </lineage>
</organism>
<proteinExistence type="predicted"/>
<dbReference type="Pfam" id="PF00326">
    <property type="entry name" value="Peptidase_S9"/>
    <property type="match status" value="1"/>
</dbReference>
<feature type="domain" description="Peptidase S9 prolyl oligopeptidase catalytic" evidence="3">
    <location>
        <begin position="440"/>
        <end position="644"/>
    </location>
</feature>
<keyword evidence="4" id="KW-0031">Aminopeptidase</keyword>
<evidence type="ECO:0000313" key="4">
    <source>
        <dbReference type="EMBL" id="RPE76926.1"/>
    </source>
</evidence>
<dbReference type="Proteomes" id="UP000269708">
    <property type="component" value="Unassembled WGS sequence"/>
</dbReference>
<keyword evidence="5" id="KW-1185">Reference proteome</keyword>
<dbReference type="GO" id="GO:0004252">
    <property type="term" value="F:serine-type endopeptidase activity"/>
    <property type="evidence" value="ECO:0007669"/>
    <property type="project" value="TreeGrafter"/>
</dbReference>
<keyword evidence="1" id="KW-0378">Hydrolase</keyword>
<comment type="caution">
    <text evidence="4">The sequence shown here is derived from an EMBL/GenBank/DDBJ whole genome shotgun (WGS) entry which is preliminary data.</text>
</comment>
<name>A0A3N4V1W7_9GAMM</name>
<accession>A0A3N4V1W7</accession>
<dbReference type="PANTHER" id="PTHR42776">
    <property type="entry name" value="SERINE PEPTIDASE S9 FAMILY MEMBER"/>
    <property type="match status" value="1"/>
</dbReference>
<dbReference type="GO" id="GO:0006508">
    <property type="term" value="P:proteolysis"/>
    <property type="evidence" value="ECO:0007669"/>
    <property type="project" value="InterPro"/>
</dbReference>
<dbReference type="EMBL" id="RKQN01000003">
    <property type="protein sequence ID" value="RPE76926.1"/>
    <property type="molecule type" value="Genomic_DNA"/>
</dbReference>
<dbReference type="Gene3D" id="2.120.10.30">
    <property type="entry name" value="TolB, C-terminal domain"/>
    <property type="match status" value="2"/>
</dbReference>
<dbReference type="InterPro" id="IPR011659">
    <property type="entry name" value="WD40"/>
</dbReference>
<evidence type="ECO:0000256" key="2">
    <source>
        <dbReference type="ARBA" id="ARBA00022825"/>
    </source>
</evidence>
<dbReference type="InterPro" id="IPR029058">
    <property type="entry name" value="AB_hydrolase_fold"/>
</dbReference>
<keyword evidence="2" id="KW-0720">Serine protease</keyword>
<keyword evidence="4" id="KW-0645">Protease</keyword>
<evidence type="ECO:0000313" key="5">
    <source>
        <dbReference type="Proteomes" id="UP000269708"/>
    </source>
</evidence>
<evidence type="ECO:0000256" key="1">
    <source>
        <dbReference type="ARBA" id="ARBA00022801"/>
    </source>
</evidence>
<dbReference type="PANTHER" id="PTHR42776:SF27">
    <property type="entry name" value="DIPEPTIDYL PEPTIDASE FAMILY MEMBER 6"/>
    <property type="match status" value="1"/>
</dbReference>
<protein>
    <submittedName>
        <fullName evidence="4">Dipeptidyl aminopeptidase/acylaminoacyl peptidase</fullName>
    </submittedName>
</protein>
<dbReference type="InterPro" id="IPR011042">
    <property type="entry name" value="6-blade_b-propeller_TolB-like"/>
</dbReference>
<dbReference type="SUPFAM" id="SSF82171">
    <property type="entry name" value="DPP6 N-terminal domain-like"/>
    <property type="match status" value="1"/>
</dbReference>
<dbReference type="SUPFAM" id="SSF53474">
    <property type="entry name" value="alpha/beta-Hydrolases"/>
    <property type="match status" value="1"/>
</dbReference>
<dbReference type="InterPro" id="IPR001375">
    <property type="entry name" value="Peptidase_S9_cat"/>
</dbReference>
<reference evidence="4 5" key="1">
    <citation type="submission" date="2018-11" db="EMBL/GenBank/DDBJ databases">
        <title>Genomic Encyclopedia of Type Strains, Phase IV (KMG-IV): sequencing the most valuable type-strain genomes for metagenomic binning, comparative biology and taxonomic classification.</title>
        <authorList>
            <person name="Goeker M."/>
        </authorList>
    </citation>
    <scope>NUCLEOTIDE SEQUENCE [LARGE SCALE GENOMIC DNA]</scope>
    <source>
        <strain evidence="4 5">DSM 25623</strain>
    </source>
</reference>
<dbReference type="OrthoDB" id="9812921at2"/>
<dbReference type="Gene3D" id="3.40.50.1820">
    <property type="entry name" value="alpha/beta hydrolase"/>
    <property type="match status" value="1"/>
</dbReference>